<keyword evidence="5 6" id="KW-0812">Transmembrane</keyword>
<feature type="repeat" description="Solcar" evidence="5">
    <location>
        <begin position="32"/>
        <end position="117"/>
    </location>
</feature>
<dbReference type="InterPro" id="IPR044712">
    <property type="entry name" value="SLC25A32-like"/>
</dbReference>
<dbReference type="Proteomes" id="UP000729402">
    <property type="component" value="Unassembled WGS sequence"/>
</dbReference>
<comment type="caution">
    <text evidence="7">The sequence shown here is derived from an EMBL/GenBank/DDBJ whole genome shotgun (WGS) entry which is preliminary data.</text>
</comment>
<keyword evidence="3" id="KW-0677">Repeat</keyword>
<accession>A0A8J5W9D8</accession>
<dbReference type="GO" id="GO:0016020">
    <property type="term" value="C:membrane"/>
    <property type="evidence" value="ECO:0007669"/>
    <property type="project" value="UniProtKB-UniRule"/>
</dbReference>
<dbReference type="PANTHER" id="PTHR45683">
    <property type="entry name" value="MITOCHONDRIAL NICOTINAMIDE ADENINE DINUCLEOTIDE TRANSPORTER 1-RELATED-RELATED"/>
    <property type="match status" value="1"/>
</dbReference>
<dbReference type="GO" id="GO:0055085">
    <property type="term" value="P:transmembrane transport"/>
    <property type="evidence" value="ECO:0007669"/>
    <property type="project" value="InterPro"/>
</dbReference>
<dbReference type="OrthoDB" id="10266426at2759"/>
<evidence type="ECO:0000313" key="8">
    <source>
        <dbReference type="Proteomes" id="UP000729402"/>
    </source>
</evidence>
<name>A0A8J5W9D8_ZIZPA</name>
<dbReference type="AlphaFoldDB" id="A0A8J5W9D8"/>
<dbReference type="Pfam" id="PF00153">
    <property type="entry name" value="Mito_carr"/>
    <property type="match status" value="1"/>
</dbReference>
<evidence type="ECO:0000256" key="2">
    <source>
        <dbReference type="ARBA" id="ARBA00022448"/>
    </source>
</evidence>
<proteinExistence type="inferred from homology"/>
<evidence type="ECO:0000256" key="1">
    <source>
        <dbReference type="ARBA" id="ARBA00006375"/>
    </source>
</evidence>
<evidence type="ECO:0000256" key="6">
    <source>
        <dbReference type="RuleBase" id="RU000488"/>
    </source>
</evidence>
<dbReference type="GO" id="GO:0006862">
    <property type="term" value="P:nucleotide transport"/>
    <property type="evidence" value="ECO:0007669"/>
    <property type="project" value="InterPro"/>
</dbReference>
<reference evidence="7" key="2">
    <citation type="submission" date="2021-02" db="EMBL/GenBank/DDBJ databases">
        <authorList>
            <person name="Kimball J.A."/>
            <person name="Haas M.W."/>
            <person name="Macchietto M."/>
            <person name="Kono T."/>
            <person name="Duquette J."/>
            <person name="Shao M."/>
        </authorList>
    </citation>
    <scope>NUCLEOTIDE SEQUENCE</scope>
    <source>
        <tissue evidence="7">Fresh leaf tissue</tissue>
    </source>
</reference>
<keyword evidence="4" id="KW-1133">Transmembrane helix</keyword>
<evidence type="ECO:0000256" key="5">
    <source>
        <dbReference type="PROSITE-ProRule" id="PRU00282"/>
    </source>
</evidence>
<keyword evidence="2 6" id="KW-0813">Transport</keyword>
<keyword evidence="5" id="KW-0472">Membrane</keyword>
<dbReference type="PROSITE" id="PS50920">
    <property type="entry name" value="SOLCAR"/>
    <property type="match status" value="1"/>
</dbReference>
<reference evidence="7" key="1">
    <citation type="journal article" date="2021" name="bioRxiv">
        <title>Whole Genome Assembly and Annotation of Northern Wild Rice, Zizania palustris L., Supports a Whole Genome Duplication in the Zizania Genus.</title>
        <authorList>
            <person name="Haas M."/>
            <person name="Kono T."/>
            <person name="Macchietto M."/>
            <person name="Millas R."/>
            <person name="McGilp L."/>
            <person name="Shao M."/>
            <person name="Duquette J."/>
            <person name="Hirsch C.N."/>
            <person name="Kimball J."/>
        </authorList>
    </citation>
    <scope>NUCLEOTIDE SEQUENCE</scope>
    <source>
        <tissue evidence="7">Fresh leaf tissue</tissue>
    </source>
</reference>
<evidence type="ECO:0000256" key="3">
    <source>
        <dbReference type="ARBA" id="ARBA00022737"/>
    </source>
</evidence>
<dbReference type="InterPro" id="IPR018108">
    <property type="entry name" value="MCP_transmembrane"/>
</dbReference>
<organism evidence="7 8">
    <name type="scientific">Zizania palustris</name>
    <name type="common">Northern wild rice</name>
    <dbReference type="NCBI Taxonomy" id="103762"/>
    <lineage>
        <taxon>Eukaryota</taxon>
        <taxon>Viridiplantae</taxon>
        <taxon>Streptophyta</taxon>
        <taxon>Embryophyta</taxon>
        <taxon>Tracheophyta</taxon>
        <taxon>Spermatophyta</taxon>
        <taxon>Magnoliopsida</taxon>
        <taxon>Liliopsida</taxon>
        <taxon>Poales</taxon>
        <taxon>Poaceae</taxon>
        <taxon>BOP clade</taxon>
        <taxon>Oryzoideae</taxon>
        <taxon>Oryzeae</taxon>
        <taxon>Zizaniinae</taxon>
        <taxon>Zizania</taxon>
    </lineage>
</organism>
<comment type="similarity">
    <text evidence="1 6">Belongs to the mitochondrial carrier (TC 2.A.29) family.</text>
</comment>
<dbReference type="EMBL" id="JAAALK010000082">
    <property type="protein sequence ID" value="KAG8085279.1"/>
    <property type="molecule type" value="Genomic_DNA"/>
</dbReference>
<gene>
    <name evidence="7" type="ORF">GUJ93_ZPchr0010g9898</name>
</gene>
<sequence>MRKASVDYTVDLSLPWLASVMLLFSSSYEKIKAYLTITVEALSFGDVGCFVSGKSVRSRYKSKEHTQSKIYRCNRLHKKGYHSEGVTGFYRGCATNLIRTTPAAVITFTSFEMIHRFLLDVFLCLNSNPNR</sequence>
<evidence type="ECO:0000313" key="7">
    <source>
        <dbReference type="EMBL" id="KAG8085279.1"/>
    </source>
</evidence>
<evidence type="ECO:0000256" key="4">
    <source>
        <dbReference type="ARBA" id="ARBA00022989"/>
    </source>
</evidence>
<protein>
    <submittedName>
        <fullName evidence="7">Uncharacterized protein</fullName>
    </submittedName>
</protein>
<keyword evidence="8" id="KW-1185">Reference proteome</keyword>